<evidence type="ECO:0000256" key="16">
    <source>
        <dbReference type="ARBA" id="ARBA00044900"/>
    </source>
</evidence>
<evidence type="ECO:0000256" key="4">
    <source>
        <dbReference type="ARBA" id="ARBA00022692"/>
    </source>
</evidence>
<protein>
    <recommendedName>
        <fullName evidence="21">Lysosomal dipeptide transporter MFSD1</fullName>
    </recommendedName>
    <alternativeName>
        <fullName evidence="22">Major facilitator superfamily domain-containing protein 1</fullName>
    </alternativeName>
</protein>
<sequence length="433" mass="46973">MQQPNSSLRGFFMWFCAAVFYGFQFILRVSPSVMAQDLMSTLVIDACTLGTIASFFYWGYTFMQIPAGLLLDIIGPKKPLILACILCFLGALLFAGGQHISLLSLGRFLIGVGSAFGFLTCIRIASTWFSADKLAIFVGFTLAIGTAGGTSGGLPLALLVQATDWQTAIYILAAVSLILAVVIWIVIVDGVPTINNLEKKIPTKPIFSLKQITNSIVEILQNPQTWLLGAYGFLMYIPLSGFADLWGVPYLMQAFNVEREVAAGALSTFYVGVGVGGPLWSWILTFLKSYRRSMMMSAFISFLFLTLVIYIPHLPFSAVYSLFFIAGAAASGQFLAFASVADINDRNRAATASGVHNMLCMFSGILMQPVIGAILDLVWNGEHIAGSAHYSLADYHIALAIVPLSLILAALCVPFIRETYPASIKEELLLQEG</sequence>
<comment type="catalytic activity">
    <reaction evidence="8">
        <text>L-lysyl-L-alanine(out) = L-lysyl-L-alanine(in)</text>
        <dbReference type="Rhea" id="RHEA:79399"/>
        <dbReference type="ChEBI" id="CHEBI:229954"/>
    </reaction>
</comment>
<dbReference type="Pfam" id="PF07690">
    <property type="entry name" value="MFS_1"/>
    <property type="match status" value="1"/>
</dbReference>
<evidence type="ECO:0000256" key="25">
    <source>
        <dbReference type="SAM" id="Phobius"/>
    </source>
</evidence>
<evidence type="ECO:0000256" key="3">
    <source>
        <dbReference type="ARBA" id="ARBA00022448"/>
    </source>
</evidence>
<dbReference type="PANTHER" id="PTHR23512">
    <property type="entry name" value="MAJOR FACILITATOR SUPERFAMILY DOMAIN-CONTAINING PROTEIN 1"/>
    <property type="match status" value="1"/>
</dbReference>
<evidence type="ECO:0000256" key="15">
    <source>
        <dbReference type="ARBA" id="ARBA00044899"/>
    </source>
</evidence>
<feature type="transmembrane region" description="Helical" evidence="25">
    <location>
        <begin position="12"/>
        <end position="30"/>
    </location>
</feature>
<evidence type="ECO:0000256" key="6">
    <source>
        <dbReference type="ARBA" id="ARBA00023136"/>
    </source>
</evidence>
<gene>
    <name evidence="27" type="ORF">J0H12_06545</name>
</gene>
<keyword evidence="7" id="KW-0458">Lysosome</keyword>
<evidence type="ECO:0000256" key="19">
    <source>
        <dbReference type="ARBA" id="ARBA00044919"/>
    </source>
</evidence>
<feature type="transmembrane region" description="Helical" evidence="25">
    <location>
        <begin position="318"/>
        <end position="343"/>
    </location>
</feature>
<evidence type="ECO:0000256" key="9">
    <source>
        <dbReference type="ARBA" id="ARBA00044878"/>
    </source>
</evidence>
<keyword evidence="5 25" id="KW-1133">Transmembrane helix</keyword>
<comment type="caution">
    <text evidence="27">The sequence shown here is derived from an EMBL/GenBank/DDBJ whole genome shotgun (WGS) entry which is preliminary data.</text>
</comment>
<comment type="subcellular location">
    <subcellularLocation>
        <location evidence="1">Lysosome membrane</location>
        <topology evidence="1">Multi-pass membrane protein</topology>
    </subcellularLocation>
</comment>
<evidence type="ECO:0000256" key="14">
    <source>
        <dbReference type="ARBA" id="ARBA00044898"/>
    </source>
</evidence>
<evidence type="ECO:0000256" key="1">
    <source>
        <dbReference type="ARBA" id="ARBA00004155"/>
    </source>
</evidence>
<keyword evidence="4 25" id="KW-0812">Transmembrane</keyword>
<keyword evidence="6 25" id="KW-0472">Membrane</keyword>
<feature type="transmembrane region" description="Helical" evidence="25">
    <location>
        <begin position="135"/>
        <end position="160"/>
    </location>
</feature>
<reference evidence="27" key="1">
    <citation type="submission" date="2021-02" db="EMBL/GenBank/DDBJ databases">
        <title>Thiocyanate and organic carbon inputs drive convergent selection for specific autotrophic Afipia and Thiobacillus strains within complex microbiomes.</title>
        <authorList>
            <person name="Huddy R.J."/>
            <person name="Sachdeva R."/>
            <person name="Kadzinga F."/>
            <person name="Kantor R.S."/>
            <person name="Harrison S.T.L."/>
            <person name="Banfield J.F."/>
        </authorList>
    </citation>
    <scope>NUCLEOTIDE SEQUENCE</scope>
    <source>
        <strain evidence="27">SCN18_10_11_15_R4_P_38_20</strain>
    </source>
</reference>
<evidence type="ECO:0000256" key="2">
    <source>
        <dbReference type="ARBA" id="ARBA00008335"/>
    </source>
</evidence>
<evidence type="ECO:0000256" key="22">
    <source>
        <dbReference type="ARBA" id="ARBA00045018"/>
    </source>
</evidence>
<dbReference type="EMBL" id="JAFKGL010000027">
    <property type="protein sequence ID" value="MBN9413561.1"/>
    <property type="molecule type" value="Genomic_DNA"/>
</dbReference>
<proteinExistence type="inferred from homology"/>
<comment type="catalytic activity">
    <reaction evidence="19">
        <text>L-alanyl-L-lysine(out) = L-alanyl-L-lysine(in)</text>
        <dbReference type="Rhea" id="RHEA:79415"/>
        <dbReference type="ChEBI" id="CHEBI:192470"/>
    </reaction>
</comment>
<dbReference type="InterPro" id="IPR011701">
    <property type="entry name" value="MFS"/>
</dbReference>
<comment type="function">
    <text evidence="23">Lysosomal dipeptide uniporter that selectively exports lysine, arginine or histidine-containing dipeptides with a net positive charge from the lysosome lumen into the cytosol. Could play a role in a specific type of protein O-glycosylation indirectly regulating macrophages migration and tissue invasion. Also essential for liver homeostasis.</text>
</comment>
<organism evidence="27 28">
    <name type="scientific">Candidatus Paracaedimonas acanthamoebae</name>
    <dbReference type="NCBI Taxonomy" id="244581"/>
    <lineage>
        <taxon>Bacteria</taxon>
        <taxon>Pseudomonadati</taxon>
        <taxon>Pseudomonadota</taxon>
        <taxon>Alphaproteobacteria</taxon>
        <taxon>Holosporales</taxon>
        <taxon>Caedimonadaceae</taxon>
        <taxon>Candidatus Paracaedimonas</taxon>
    </lineage>
</organism>
<feature type="transmembrane region" description="Helical" evidence="25">
    <location>
        <begin position="294"/>
        <end position="312"/>
    </location>
</feature>
<dbReference type="InterPro" id="IPR020846">
    <property type="entry name" value="MFS_dom"/>
</dbReference>
<evidence type="ECO:0000256" key="7">
    <source>
        <dbReference type="ARBA" id="ARBA00023228"/>
    </source>
</evidence>
<comment type="catalytic activity">
    <reaction evidence="11">
        <text>L-alpha-aminoacyl-L-histidine(out) = L-alpha-aminoacyl-L-histidine(in)</text>
        <dbReference type="Rhea" id="RHEA:79375"/>
        <dbReference type="ChEBI" id="CHEBI:229967"/>
    </reaction>
</comment>
<dbReference type="InterPro" id="IPR036259">
    <property type="entry name" value="MFS_trans_sf"/>
</dbReference>
<evidence type="ECO:0000256" key="10">
    <source>
        <dbReference type="ARBA" id="ARBA00044881"/>
    </source>
</evidence>
<evidence type="ECO:0000313" key="28">
    <source>
        <dbReference type="Proteomes" id="UP000664414"/>
    </source>
</evidence>
<dbReference type="PROSITE" id="PS50850">
    <property type="entry name" value="MFS"/>
    <property type="match status" value="1"/>
</dbReference>
<comment type="catalytic activity">
    <reaction evidence="9">
        <text>L-histidyl-glycine(out) = L-histidyl-glycine(in)</text>
        <dbReference type="Rhea" id="RHEA:79395"/>
        <dbReference type="ChEBI" id="CHEBI:229957"/>
    </reaction>
</comment>
<comment type="catalytic activity">
    <reaction evidence="15">
        <text>L-arginyl-L-alpha-amino acid(out) = L-arginyl-L-alpha-amino acid(in)</text>
        <dbReference type="Rhea" id="RHEA:79371"/>
        <dbReference type="ChEBI" id="CHEBI:84315"/>
    </reaction>
</comment>
<feature type="transmembrane region" description="Helical" evidence="25">
    <location>
        <begin position="355"/>
        <end position="375"/>
    </location>
</feature>
<feature type="transmembrane region" description="Helical" evidence="25">
    <location>
        <begin position="80"/>
        <end position="96"/>
    </location>
</feature>
<feature type="transmembrane region" description="Helical" evidence="25">
    <location>
        <begin position="395"/>
        <end position="416"/>
    </location>
</feature>
<keyword evidence="3" id="KW-0813">Transport</keyword>
<dbReference type="GO" id="GO:0005765">
    <property type="term" value="C:lysosomal membrane"/>
    <property type="evidence" value="ECO:0007669"/>
    <property type="project" value="UniProtKB-SubCell"/>
</dbReference>
<dbReference type="InterPro" id="IPR052187">
    <property type="entry name" value="MFSD1"/>
</dbReference>
<comment type="similarity">
    <text evidence="2">Belongs to the major facilitator superfamily.</text>
</comment>
<comment type="catalytic activity">
    <reaction evidence="10">
        <text>L-alpha-aminoacyl-L-arginine(out) = L-alpha-aminoacyl-L-arginine(in)</text>
        <dbReference type="Rhea" id="RHEA:79367"/>
        <dbReference type="ChEBI" id="CHEBI:229968"/>
    </reaction>
</comment>
<feature type="transmembrane region" description="Helical" evidence="25">
    <location>
        <begin position="108"/>
        <end position="129"/>
    </location>
</feature>
<comment type="catalytic activity">
    <reaction evidence="17">
        <text>L-arginyl-glycine(out) = L-arginyl-glycine(in)</text>
        <dbReference type="Rhea" id="RHEA:79391"/>
        <dbReference type="ChEBI" id="CHEBI:229955"/>
    </reaction>
</comment>
<evidence type="ECO:0000256" key="20">
    <source>
        <dbReference type="ARBA" id="ARBA00044924"/>
    </source>
</evidence>
<evidence type="ECO:0000256" key="8">
    <source>
        <dbReference type="ARBA" id="ARBA00044876"/>
    </source>
</evidence>
<dbReference type="Proteomes" id="UP000664414">
    <property type="component" value="Unassembled WGS sequence"/>
</dbReference>
<comment type="catalytic activity">
    <reaction evidence="14">
        <text>L-aspartyl-L-lysine(out) = L-aspartyl-L-lysine(in)</text>
        <dbReference type="Rhea" id="RHEA:79411"/>
        <dbReference type="ChEBI" id="CHEBI:229953"/>
    </reaction>
</comment>
<evidence type="ECO:0000313" key="27">
    <source>
        <dbReference type="EMBL" id="MBN9413561.1"/>
    </source>
</evidence>
<evidence type="ECO:0000256" key="17">
    <source>
        <dbReference type="ARBA" id="ARBA00044903"/>
    </source>
</evidence>
<name>A0A8J7TTN5_9PROT</name>
<evidence type="ECO:0000256" key="24">
    <source>
        <dbReference type="ARBA" id="ARBA00046376"/>
    </source>
</evidence>
<evidence type="ECO:0000259" key="26">
    <source>
        <dbReference type="PROSITE" id="PS50850"/>
    </source>
</evidence>
<dbReference type="Gene3D" id="1.20.1250.20">
    <property type="entry name" value="MFS general substrate transporter like domains"/>
    <property type="match status" value="2"/>
</dbReference>
<feature type="transmembrane region" description="Helical" evidence="25">
    <location>
        <begin position="261"/>
        <end position="287"/>
    </location>
</feature>
<evidence type="ECO:0000256" key="5">
    <source>
        <dbReference type="ARBA" id="ARBA00022989"/>
    </source>
</evidence>
<feature type="transmembrane region" description="Helical" evidence="25">
    <location>
        <begin position="167"/>
        <end position="187"/>
    </location>
</feature>
<feature type="transmembrane region" description="Helical" evidence="25">
    <location>
        <begin position="42"/>
        <end position="60"/>
    </location>
</feature>
<dbReference type="GO" id="GO:0022857">
    <property type="term" value="F:transmembrane transporter activity"/>
    <property type="evidence" value="ECO:0007669"/>
    <property type="project" value="InterPro"/>
</dbReference>
<dbReference type="AlphaFoldDB" id="A0A8J7TTN5"/>
<comment type="catalytic activity">
    <reaction evidence="16">
        <text>L-lysyl-L-lysine(out) = L-lysyl-L-lysine(in)</text>
        <dbReference type="Rhea" id="RHEA:79403"/>
        <dbReference type="ChEBI" id="CHEBI:229956"/>
    </reaction>
</comment>
<dbReference type="PANTHER" id="PTHR23512:SF3">
    <property type="entry name" value="MAJOR FACILITATOR SUPERFAMILY DOMAIN-CONTAINING PROTEIN 1"/>
    <property type="match status" value="1"/>
</dbReference>
<feature type="domain" description="Major facilitator superfamily (MFS) profile" evidence="26">
    <location>
        <begin position="10"/>
        <end position="417"/>
    </location>
</feature>
<comment type="catalytic activity">
    <reaction evidence="18">
        <text>L-histidyl-L-alpha-amino acid(out) = L-histidyl-L-alpha-amino acid(in)</text>
        <dbReference type="Rhea" id="RHEA:79379"/>
        <dbReference type="ChEBI" id="CHEBI:229964"/>
    </reaction>
</comment>
<comment type="catalytic activity">
    <reaction evidence="20">
        <text>L-lysyl-glycine(out) = L-lysyl-glycine(in)</text>
        <dbReference type="Rhea" id="RHEA:79407"/>
        <dbReference type="ChEBI" id="CHEBI:191202"/>
    </reaction>
</comment>
<accession>A0A8J7TTN5</accession>
<comment type="subunit">
    <text evidence="24">Homodimer. Interacts with lysosomal protein GLMP (via lumenal domain); the interaction starts while both proteins are still in the endoplasmic reticulum and is required for stabilization of MFSD1 in lysosomes but has no direct effect on its targeting to lysosomes or transporter activity.</text>
</comment>
<evidence type="ECO:0000256" key="18">
    <source>
        <dbReference type="ARBA" id="ARBA00044912"/>
    </source>
</evidence>
<evidence type="ECO:0000256" key="21">
    <source>
        <dbReference type="ARBA" id="ARBA00044985"/>
    </source>
</evidence>
<evidence type="ECO:0000256" key="12">
    <source>
        <dbReference type="ARBA" id="ARBA00044891"/>
    </source>
</evidence>
<comment type="catalytic activity">
    <reaction evidence="12">
        <text>L-lysyl-L-alpha-amino acid(out) = L-lysyl-L-alpha-amino acid(in)</text>
        <dbReference type="Rhea" id="RHEA:79387"/>
        <dbReference type="ChEBI" id="CHEBI:229965"/>
    </reaction>
</comment>
<dbReference type="SUPFAM" id="SSF103473">
    <property type="entry name" value="MFS general substrate transporter"/>
    <property type="match status" value="1"/>
</dbReference>
<evidence type="ECO:0000256" key="23">
    <source>
        <dbReference type="ARBA" id="ARBA00045709"/>
    </source>
</evidence>
<comment type="catalytic activity">
    <reaction evidence="13">
        <text>L-alpha-aminoacyl-L-lysine(out) = L-alpha-aminoacyl-L-lysine(in)</text>
        <dbReference type="Rhea" id="RHEA:79383"/>
        <dbReference type="ChEBI" id="CHEBI:229966"/>
    </reaction>
</comment>
<evidence type="ECO:0000256" key="13">
    <source>
        <dbReference type="ARBA" id="ARBA00044893"/>
    </source>
</evidence>
<evidence type="ECO:0000256" key="11">
    <source>
        <dbReference type="ARBA" id="ARBA00044884"/>
    </source>
</evidence>